<organism evidence="4 5">
    <name type="scientific">Photobacterium proteolyticum</name>
    <dbReference type="NCBI Taxonomy" id="1903952"/>
    <lineage>
        <taxon>Bacteria</taxon>
        <taxon>Pseudomonadati</taxon>
        <taxon>Pseudomonadota</taxon>
        <taxon>Gammaproteobacteria</taxon>
        <taxon>Vibrionales</taxon>
        <taxon>Vibrionaceae</taxon>
        <taxon>Photobacterium</taxon>
    </lineage>
</organism>
<dbReference type="PANTHER" id="PTHR30404:SF8">
    <property type="entry name" value="AUTOLYSIN PH-RELATED"/>
    <property type="match status" value="1"/>
</dbReference>
<gene>
    <name evidence="4" type="ORF">BIT28_21425</name>
</gene>
<dbReference type="EC" id="3.5.1.28" evidence="2"/>
<evidence type="ECO:0000313" key="4">
    <source>
        <dbReference type="EMBL" id="OLQ73296.1"/>
    </source>
</evidence>
<dbReference type="PANTHER" id="PTHR30404">
    <property type="entry name" value="N-ACETYLMURAMOYL-L-ALANINE AMIDASE"/>
    <property type="match status" value="1"/>
</dbReference>
<dbReference type="SUPFAM" id="SSF53187">
    <property type="entry name" value="Zn-dependent exopeptidases"/>
    <property type="match status" value="1"/>
</dbReference>
<dbReference type="SMART" id="SM00646">
    <property type="entry name" value="Ami_3"/>
    <property type="match status" value="1"/>
</dbReference>
<comment type="caution">
    <text evidence="4">The sequence shown here is derived from an EMBL/GenBank/DDBJ whole genome shotgun (WGS) entry which is preliminary data.</text>
</comment>
<keyword evidence="5" id="KW-1185">Reference proteome</keyword>
<evidence type="ECO:0000256" key="1">
    <source>
        <dbReference type="ARBA" id="ARBA00001561"/>
    </source>
</evidence>
<name>A0A1Q9GFY4_9GAMM</name>
<dbReference type="OrthoDB" id="957753at2"/>
<dbReference type="RefSeq" id="WP_075766392.1">
    <property type="nucleotide sequence ID" value="NZ_MJIL01000087.1"/>
</dbReference>
<dbReference type="GO" id="GO:0030288">
    <property type="term" value="C:outer membrane-bounded periplasmic space"/>
    <property type="evidence" value="ECO:0007669"/>
    <property type="project" value="TreeGrafter"/>
</dbReference>
<dbReference type="InterPro" id="IPR050695">
    <property type="entry name" value="N-acetylmuramoyl_amidase_3"/>
</dbReference>
<dbReference type="EMBL" id="MJIL01000087">
    <property type="protein sequence ID" value="OLQ73296.1"/>
    <property type="molecule type" value="Genomic_DNA"/>
</dbReference>
<dbReference type="CDD" id="cd02696">
    <property type="entry name" value="MurNAc-LAA"/>
    <property type="match status" value="1"/>
</dbReference>
<feature type="domain" description="MurNAc-LAA" evidence="3">
    <location>
        <begin position="58"/>
        <end position="170"/>
    </location>
</feature>
<dbReference type="AlphaFoldDB" id="A0A1Q9GFY4"/>
<proteinExistence type="predicted"/>
<comment type="catalytic activity">
    <reaction evidence="1">
        <text>Hydrolyzes the link between N-acetylmuramoyl residues and L-amino acid residues in certain cell-wall glycopeptides.</text>
        <dbReference type="EC" id="3.5.1.28"/>
    </reaction>
</comment>
<reference evidence="4 5" key="1">
    <citation type="submission" date="2016-09" db="EMBL/GenBank/DDBJ databases">
        <title>Photobacterium proteolyticum sp. nov. a protease producing bacterium isolated from ocean sediments of Laizhou Bay.</title>
        <authorList>
            <person name="Li Y."/>
        </authorList>
    </citation>
    <scope>NUCLEOTIDE SEQUENCE [LARGE SCALE GENOMIC DNA]</scope>
    <source>
        <strain evidence="4 5">13-12</strain>
    </source>
</reference>
<sequence>MKKCALVIGHKKQSPGALNKSSGTTEFAFNEQLALDIEERVSGVNVQRIYRRTYRTLPTDINELNPDFIISLHCNAFNESVSGTEVLYYHRSKKGKRIASILNDHLVDALELNDRGVKPKTSEDRGGYLLKHTTAPCLIAEPFFIDNNKDFQVVNDKREGLITAYVNAIQSISKSL</sequence>
<dbReference type="Proteomes" id="UP000186905">
    <property type="component" value="Unassembled WGS sequence"/>
</dbReference>
<evidence type="ECO:0000256" key="2">
    <source>
        <dbReference type="ARBA" id="ARBA00011901"/>
    </source>
</evidence>
<protein>
    <recommendedName>
        <fullName evidence="2">N-acetylmuramoyl-L-alanine amidase</fullName>
        <ecNumber evidence="2">3.5.1.28</ecNumber>
    </recommendedName>
</protein>
<evidence type="ECO:0000259" key="3">
    <source>
        <dbReference type="SMART" id="SM00646"/>
    </source>
</evidence>
<dbReference type="Pfam" id="PF01520">
    <property type="entry name" value="Amidase_3"/>
    <property type="match status" value="1"/>
</dbReference>
<dbReference type="STRING" id="1903952.BIT28_21425"/>
<dbReference type="InterPro" id="IPR002508">
    <property type="entry name" value="MurNAc-LAA_cat"/>
</dbReference>
<evidence type="ECO:0000313" key="5">
    <source>
        <dbReference type="Proteomes" id="UP000186905"/>
    </source>
</evidence>
<dbReference type="Gene3D" id="3.40.630.40">
    <property type="entry name" value="Zn-dependent exopeptidases"/>
    <property type="match status" value="1"/>
</dbReference>
<dbReference type="GO" id="GO:0009253">
    <property type="term" value="P:peptidoglycan catabolic process"/>
    <property type="evidence" value="ECO:0007669"/>
    <property type="project" value="InterPro"/>
</dbReference>
<accession>A0A1Q9GFY4</accession>
<dbReference type="GO" id="GO:0008745">
    <property type="term" value="F:N-acetylmuramoyl-L-alanine amidase activity"/>
    <property type="evidence" value="ECO:0007669"/>
    <property type="project" value="UniProtKB-EC"/>
</dbReference>